<comment type="caution">
    <text evidence="1">The sequence shown here is derived from an EMBL/GenBank/DDBJ whole genome shotgun (WGS) entry which is preliminary data.</text>
</comment>
<dbReference type="EMBL" id="LRGB01000930">
    <property type="protein sequence ID" value="KZS15116.1"/>
    <property type="molecule type" value="Genomic_DNA"/>
</dbReference>
<organism evidence="1 2">
    <name type="scientific">Daphnia magna</name>
    <dbReference type="NCBI Taxonomy" id="35525"/>
    <lineage>
        <taxon>Eukaryota</taxon>
        <taxon>Metazoa</taxon>
        <taxon>Ecdysozoa</taxon>
        <taxon>Arthropoda</taxon>
        <taxon>Crustacea</taxon>
        <taxon>Branchiopoda</taxon>
        <taxon>Diplostraca</taxon>
        <taxon>Cladocera</taxon>
        <taxon>Anomopoda</taxon>
        <taxon>Daphniidae</taxon>
        <taxon>Daphnia</taxon>
    </lineage>
</organism>
<evidence type="ECO:0000313" key="1">
    <source>
        <dbReference type="EMBL" id="KZS15116.1"/>
    </source>
</evidence>
<proteinExistence type="predicted"/>
<name>A0A162CNV7_9CRUS</name>
<dbReference type="Proteomes" id="UP000076858">
    <property type="component" value="Unassembled WGS sequence"/>
</dbReference>
<keyword evidence="2" id="KW-1185">Reference proteome</keyword>
<protein>
    <submittedName>
        <fullName evidence="1">Uncharacterized protein</fullName>
    </submittedName>
</protein>
<accession>A0A162CNV7</accession>
<gene>
    <name evidence="1" type="ORF">APZ42_019678</name>
</gene>
<dbReference type="AlphaFoldDB" id="A0A162CNV7"/>
<evidence type="ECO:0000313" key="2">
    <source>
        <dbReference type="Proteomes" id="UP000076858"/>
    </source>
</evidence>
<reference evidence="1 2" key="1">
    <citation type="submission" date="2016-03" db="EMBL/GenBank/DDBJ databases">
        <title>EvidentialGene: Evidence-directed Construction of Genes on Genomes.</title>
        <authorList>
            <person name="Gilbert D.G."/>
            <person name="Choi J.-H."/>
            <person name="Mockaitis K."/>
            <person name="Colbourne J."/>
            <person name="Pfrender M."/>
        </authorList>
    </citation>
    <scope>NUCLEOTIDE SEQUENCE [LARGE SCALE GENOMIC DNA]</scope>
    <source>
        <strain evidence="1 2">Xinb3</strain>
        <tissue evidence="1">Complete organism</tissue>
    </source>
</reference>
<sequence length="63" mass="7163">MLAFQPNPTAKQPLVCNQSHLPVEMECSRQVKLIELKNLDTCIFFNCAKYGDDQADDNYSVRA</sequence>